<dbReference type="PANTHER" id="PTHR43820">
    <property type="entry name" value="HIGH-AFFINITY BRANCHED-CHAIN AMINO ACID TRANSPORT ATP-BINDING PROTEIN LIVF"/>
    <property type="match status" value="1"/>
</dbReference>
<feature type="compositionally biased region" description="Low complexity" evidence="6">
    <location>
        <begin position="487"/>
        <end position="499"/>
    </location>
</feature>
<sequence>MTVRLDISGLCVRYGKVEIVHDVSFTLRAGQVTGLIGPNGAGKTTLIDAITGFTPSSAGRIILDGTVLNSLPPHERFRRGLARTFQSLELFEDLSVAENLAVAGPEPAWTLELGAVADRLPATLNHDERLAVGLGRALAAGGQVLLVDEPAAGLDSAARSILTGRIRRLAERGCAILLVDHDIKLVFEACDDVVVLSGGRVVAHGPPAEVRDRAEVREVYLGAPPATTVRLPAQARSDRALVVEEVVSGYAGVPVLHEVSLEVRAGEVVALLGPNGGGKTTLVRTVAGMITPFDGRMAVLGQPTRRVHPAGLARRGLAVVPQGGTSLRGLTVRQILRLAVGRRPGDQIEKTLESFPALRPLLDRTGGELSGGERQQLALASAVARRPRLLLVDEFSSGLATDLALSLLAVLRRLADEHATGILLIEQHVSLALAAADRAYILDRGRIAFSGTAAALAADPDLINASYFGIGSSNERQPGILRPPGPTGSASGPAGSTSPIRKEPRARADVNEHRHE</sequence>
<dbReference type="AlphaFoldDB" id="A0A1C3PGB0"/>
<evidence type="ECO:0000256" key="1">
    <source>
        <dbReference type="ARBA" id="ARBA00005417"/>
    </source>
</evidence>
<dbReference type="Gene3D" id="3.40.50.300">
    <property type="entry name" value="P-loop containing nucleotide triphosphate hydrolases"/>
    <property type="match status" value="2"/>
</dbReference>
<keyword evidence="4" id="KW-0067">ATP-binding</keyword>
<keyword evidence="5" id="KW-0029">Amino-acid transport</keyword>
<proteinExistence type="inferred from homology"/>
<evidence type="ECO:0000313" key="8">
    <source>
        <dbReference type="EMBL" id="SBW28867.1"/>
    </source>
</evidence>
<accession>A0A1C3PGB0</accession>
<keyword evidence="9" id="KW-1185">Reference proteome</keyword>
<keyword evidence="3" id="KW-0547">Nucleotide-binding</keyword>
<feature type="compositionally biased region" description="Basic and acidic residues" evidence="6">
    <location>
        <begin position="500"/>
        <end position="516"/>
    </location>
</feature>
<evidence type="ECO:0000256" key="6">
    <source>
        <dbReference type="SAM" id="MobiDB-lite"/>
    </source>
</evidence>
<dbReference type="Pfam" id="PF12399">
    <property type="entry name" value="BCA_ABC_TP_C"/>
    <property type="match status" value="1"/>
</dbReference>
<organism evidence="8 9">
    <name type="scientific">Candidatus Protofrankia californiensis</name>
    <dbReference type="NCBI Taxonomy" id="1839754"/>
    <lineage>
        <taxon>Bacteria</taxon>
        <taxon>Bacillati</taxon>
        <taxon>Actinomycetota</taxon>
        <taxon>Actinomycetes</taxon>
        <taxon>Frankiales</taxon>
        <taxon>Frankiaceae</taxon>
        <taxon>Protofrankia</taxon>
    </lineage>
</organism>
<dbReference type="GO" id="GO:0005524">
    <property type="term" value="F:ATP binding"/>
    <property type="evidence" value="ECO:0007669"/>
    <property type="project" value="UniProtKB-KW"/>
</dbReference>
<dbReference type="InterPro" id="IPR027417">
    <property type="entry name" value="P-loop_NTPase"/>
</dbReference>
<dbReference type="GO" id="GO:0015658">
    <property type="term" value="F:branched-chain amino acid transmembrane transporter activity"/>
    <property type="evidence" value="ECO:0007669"/>
    <property type="project" value="TreeGrafter"/>
</dbReference>
<dbReference type="SUPFAM" id="SSF52540">
    <property type="entry name" value="P-loop containing nucleoside triphosphate hydrolases"/>
    <property type="match status" value="2"/>
</dbReference>
<protein>
    <submittedName>
        <fullName evidence="8">Monosaccharide-transporting ATPase</fullName>
        <ecNumber evidence="8">3.6.3.17</ecNumber>
    </submittedName>
</protein>
<dbReference type="GO" id="GO:0015807">
    <property type="term" value="P:L-amino acid transport"/>
    <property type="evidence" value="ECO:0007669"/>
    <property type="project" value="TreeGrafter"/>
</dbReference>
<reference evidence="9" key="1">
    <citation type="submission" date="2016-02" db="EMBL/GenBank/DDBJ databases">
        <authorList>
            <person name="Wibberg D."/>
        </authorList>
    </citation>
    <scope>NUCLEOTIDE SEQUENCE [LARGE SCALE GENOMIC DNA]</scope>
</reference>
<gene>
    <name evidence="8" type="ORF">FDG2_6107</name>
</gene>
<name>A0A1C3PGB0_9ACTN</name>
<feature type="domain" description="ABC transporter" evidence="7">
    <location>
        <begin position="241"/>
        <end position="469"/>
    </location>
</feature>
<dbReference type="SMART" id="SM00382">
    <property type="entry name" value="AAA"/>
    <property type="match status" value="2"/>
</dbReference>
<dbReference type="Pfam" id="PF00005">
    <property type="entry name" value="ABC_tran"/>
    <property type="match status" value="2"/>
</dbReference>
<evidence type="ECO:0000256" key="5">
    <source>
        <dbReference type="ARBA" id="ARBA00022970"/>
    </source>
</evidence>
<evidence type="ECO:0000256" key="4">
    <source>
        <dbReference type="ARBA" id="ARBA00022840"/>
    </source>
</evidence>
<dbReference type="PROSITE" id="PS50893">
    <property type="entry name" value="ABC_TRANSPORTER_2"/>
    <property type="match status" value="2"/>
</dbReference>
<evidence type="ECO:0000259" key="7">
    <source>
        <dbReference type="PROSITE" id="PS50893"/>
    </source>
</evidence>
<dbReference type="EC" id="3.6.3.17" evidence="8"/>
<keyword evidence="8" id="KW-0378">Hydrolase</keyword>
<evidence type="ECO:0000256" key="3">
    <source>
        <dbReference type="ARBA" id="ARBA00022741"/>
    </source>
</evidence>
<dbReference type="Proteomes" id="UP000199013">
    <property type="component" value="Unassembled WGS sequence"/>
</dbReference>
<feature type="domain" description="ABC transporter" evidence="7">
    <location>
        <begin position="5"/>
        <end position="223"/>
    </location>
</feature>
<comment type="similarity">
    <text evidence="1">Belongs to the ABC transporter superfamily.</text>
</comment>
<dbReference type="PANTHER" id="PTHR43820:SF4">
    <property type="entry name" value="HIGH-AFFINITY BRANCHED-CHAIN AMINO ACID TRANSPORT ATP-BINDING PROTEIN LIVF"/>
    <property type="match status" value="1"/>
</dbReference>
<keyword evidence="2" id="KW-0813">Transport</keyword>
<dbReference type="InterPro" id="IPR003593">
    <property type="entry name" value="AAA+_ATPase"/>
</dbReference>
<evidence type="ECO:0000313" key="9">
    <source>
        <dbReference type="Proteomes" id="UP000199013"/>
    </source>
</evidence>
<dbReference type="EMBL" id="FLUV01002513">
    <property type="protein sequence ID" value="SBW28867.1"/>
    <property type="molecule type" value="Genomic_DNA"/>
</dbReference>
<dbReference type="InterPro" id="IPR032823">
    <property type="entry name" value="BCA_ABC_TP_C"/>
</dbReference>
<dbReference type="InterPro" id="IPR052156">
    <property type="entry name" value="BCAA_Transport_ATP-bd_LivF"/>
</dbReference>
<evidence type="ECO:0000256" key="2">
    <source>
        <dbReference type="ARBA" id="ARBA00022448"/>
    </source>
</evidence>
<dbReference type="GO" id="GO:0016887">
    <property type="term" value="F:ATP hydrolysis activity"/>
    <property type="evidence" value="ECO:0007669"/>
    <property type="project" value="InterPro"/>
</dbReference>
<feature type="region of interest" description="Disordered" evidence="6">
    <location>
        <begin position="474"/>
        <end position="516"/>
    </location>
</feature>
<dbReference type="InterPro" id="IPR003439">
    <property type="entry name" value="ABC_transporter-like_ATP-bd"/>
</dbReference>